<dbReference type="PhylomeDB" id="B4JE62"/>
<accession>B4JE62</accession>
<dbReference type="KEGG" id="dgr:6562222"/>
<proteinExistence type="predicted"/>
<name>B4JE62_DROGR</name>
<sequence>MILPLESSTPLLSASIVLEITKSNFNSTVHSHKLVFINFYADWCHFSNRLTPIFEEAAVRLAEDLPPEASVRLARVDCMREMELANLCSITKFPTLLLYYRGQPLRQEYRGQRSVEALVAHVQKQLRLTIKTLDNVQELNMIDVKRRTVIGFFESRKKPDAGIFELVADRYKNDCDFYVRVGAKLDDMTYTHYMPTIVFRPDVERTHAADEVFAGNPSSLPELEKWVFKKCVPLVREVDFGNVEEIIEQRLPLLVLFHMPNDVDSVKDFKSIVEMQLVSCSDCGRFNFVTVDGLKFQHSVQHIGKTVHDLPFIAIDSLKYMFPYSKFKDMYIPGHLKQFLQNFSSHQLQHKLHLTKDQDKNLPPLSTFKELGPSKHRYTLVEHDEL</sequence>
<gene>
    <name evidence="2" type="primary">Dgri\GH11313</name>
    <name evidence="2" type="ORF">Dgri_GH11313</name>
</gene>
<organism evidence="3">
    <name type="scientific">Drosophila grimshawi</name>
    <name type="common">Hawaiian fruit fly</name>
    <name type="synonym">Idiomyia grimshawi</name>
    <dbReference type="NCBI Taxonomy" id="7222"/>
    <lineage>
        <taxon>Eukaryota</taxon>
        <taxon>Metazoa</taxon>
        <taxon>Ecdysozoa</taxon>
        <taxon>Arthropoda</taxon>
        <taxon>Hexapoda</taxon>
        <taxon>Insecta</taxon>
        <taxon>Pterygota</taxon>
        <taxon>Neoptera</taxon>
        <taxon>Endopterygota</taxon>
        <taxon>Diptera</taxon>
        <taxon>Brachycera</taxon>
        <taxon>Muscomorpha</taxon>
        <taxon>Ephydroidea</taxon>
        <taxon>Drosophilidae</taxon>
        <taxon>Drosophila</taxon>
        <taxon>Hawaiian Drosophila</taxon>
    </lineage>
</organism>
<dbReference type="HOGENOM" id="CLU_054449_1_0_1"/>
<dbReference type="GO" id="GO:0003756">
    <property type="term" value="F:protein disulfide isomerase activity"/>
    <property type="evidence" value="ECO:0007669"/>
    <property type="project" value="TreeGrafter"/>
</dbReference>
<dbReference type="InterPro" id="IPR052643">
    <property type="entry name" value="ERP44"/>
</dbReference>
<dbReference type="PROSITE" id="PS51352">
    <property type="entry name" value="THIOREDOXIN_2"/>
    <property type="match status" value="1"/>
</dbReference>
<dbReference type="GO" id="GO:0006457">
    <property type="term" value="P:protein folding"/>
    <property type="evidence" value="ECO:0007669"/>
    <property type="project" value="TreeGrafter"/>
</dbReference>
<evidence type="ECO:0000313" key="3">
    <source>
        <dbReference type="Proteomes" id="UP000001070"/>
    </source>
</evidence>
<dbReference type="InterPro" id="IPR036249">
    <property type="entry name" value="Thioredoxin-like_sf"/>
</dbReference>
<dbReference type="Gene3D" id="3.40.30.10">
    <property type="entry name" value="Glutaredoxin"/>
    <property type="match status" value="3"/>
</dbReference>
<dbReference type="SUPFAM" id="SSF52833">
    <property type="entry name" value="Thioredoxin-like"/>
    <property type="match status" value="3"/>
</dbReference>
<evidence type="ECO:0000313" key="2">
    <source>
        <dbReference type="EMBL" id="EDW03582.1"/>
    </source>
</evidence>
<dbReference type="SMR" id="B4JE62"/>
<dbReference type="PANTHER" id="PTHR46295">
    <property type="entry name" value="ENDOPLASMIC RETICULUM RESIDENT PROTEIN 44"/>
    <property type="match status" value="1"/>
</dbReference>
<dbReference type="GO" id="GO:0005789">
    <property type="term" value="C:endoplasmic reticulum membrane"/>
    <property type="evidence" value="ECO:0007669"/>
    <property type="project" value="TreeGrafter"/>
</dbReference>
<dbReference type="EMBL" id="CH916368">
    <property type="protein sequence ID" value="EDW03582.1"/>
    <property type="molecule type" value="Genomic_DNA"/>
</dbReference>
<dbReference type="Pfam" id="PF13848">
    <property type="entry name" value="Thioredoxin_6"/>
    <property type="match status" value="1"/>
</dbReference>
<feature type="domain" description="Thioredoxin" evidence="1">
    <location>
        <begin position="1"/>
        <end position="127"/>
    </location>
</feature>
<reference evidence="2 3" key="1">
    <citation type="journal article" date="2007" name="Nature">
        <title>Evolution of genes and genomes on the Drosophila phylogeny.</title>
        <authorList>
            <consortium name="Drosophila 12 Genomes Consortium"/>
            <person name="Clark A.G."/>
            <person name="Eisen M.B."/>
            <person name="Smith D.R."/>
            <person name="Bergman C.M."/>
            <person name="Oliver B."/>
            <person name="Markow T.A."/>
            <person name="Kaufman T.C."/>
            <person name="Kellis M."/>
            <person name="Gelbart W."/>
            <person name="Iyer V.N."/>
            <person name="Pollard D.A."/>
            <person name="Sackton T.B."/>
            <person name="Larracuente A.M."/>
            <person name="Singh N.D."/>
            <person name="Abad J.P."/>
            <person name="Abt D.N."/>
            <person name="Adryan B."/>
            <person name="Aguade M."/>
            <person name="Akashi H."/>
            <person name="Anderson W.W."/>
            <person name="Aquadro C.F."/>
            <person name="Ardell D.H."/>
            <person name="Arguello R."/>
            <person name="Artieri C.G."/>
            <person name="Barbash D.A."/>
            <person name="Barker D."/>
            <person name="Barsanti P."/>
            <person name="Batterham P."/>
            <person name="Batzoglou S."/>
            <person name="Begun D."/>
            <person name="Bhutkar A."/>
            <person name="Blanco E."/>
            <person name="Bosak S.A."/>
            <person name="Bradley R.K."/>
            <person name="Brand A.D."/>
            <person name="Brent M.R."/>
            <person name="Brooks A.N."/>
            <person name="Brown R.H."/>
            <person name="Butlin R.K."/>
            <person name="Caggese C."/>
            <person name="Calvi B.R."/>
            <person name="Bernardo de Carvalho A."/>
            <person name="Caspi A."/>
            <person name="Castrezana S."/>
            <person name="Celniker S.E."/>
            <person name="Chang J.L."/>
            <person name="Chapple C."/>
            <person name="Chatterji S."/>
            <person name="Chinwalla A."/>
            <person name="Civetta A."/>
            <person name="Clifton S.W."/>
            <person name="Comeron J.M."/>
            <person name="Costello J.C."/>
            <person name="Coyne J.A."/>
            <person name="Daub J."/>
            <person name="David R.G."/>
            <person name="Delcher A.L."/>
            <person name="Delehaunty K."/>
            <person name="Do C.B."/>
            <person name="Ebling H."/>
            <person name="Edwards K."/>
            <person name="Eickbush T."/>
            <person name="Evans J.D."/>
            <person name="Filipski A."/>
            <person name="Findeiss S."/>
            <person name="Freyhult E."/>
            <person name="Fulton L."/>
            <person name="Fulton R."/>
            <person name="Garcia A.C."/>
            <person name="Gardiner A."/>
            <person name="Garfield D.A."/>
            <person name="Garvin B.E."/>
            <person name="Gibson G."/>
            <person name="Gilbert D."/>
            <person name="Gnerre S."/>
            <person name="Godfrey J."/>
            <person name="Good R."/>
            <person name="Gotea V."/>
            <person name="Gravely B."/>
            <person name="Greenberg A.J."/>
            <person name="Griffiths-Jones S."/>
            <person name="Gross S."/>
            <person name="Guigo R."/>
            <person name="Gustafson E.A."/>
            <person name="Haerty W."/>
            <person name="Hahn M.W."/>
            <person name="Halligan D.L."/>
            <person name="Halpern A.L."/>
            <person name="Halter G.M."/>
            <person name="Han M.V."/>
            <person name="Heger A."/>
            <person name="Hillier L."/>
            <person name="Hinrichs A.S."/>
            <person name="Holmes I."/>
            <person name="Hoskins R.A."/>
            <person name="Hubisz M.J."/>
            <person name="Hultmark D."/>
            <person name="Huntley M.A."/>
            <person name="Jaffe D.B."/>
            <person name="Jagadeeshan S."/>
            <person name="Jeck W.R."/>
            <person name="Johnson J."/>
            <person name="Jones C.D."/>
            <person name="Jordan W.C."/>
            <person name="Karpen G.H."/>
            <person name="Kataoka E."/>
            <person name="Keightley P.D."/>
            <person name="Kheradpour P."/>
            <person name="Kirkness E.F."/>
            <person name="Koerich L.B."/>
            <person name="Kristiansen K."/>
            <person name="Kudrna D."/>
            <person name="Kulathinal R.J."/>
            <person name="Kumar S."/>
            <person name="Kwok R."/>
            <person name="Lander E."/>
            <person name="Langley C.H."/>
            <person name="Lapoint R."/>
            <person name="Lazzaro B.P."/>
            <person name="Lee S.J."/>
            <person name="Levesque L."/>
            <person name="Li R."/>
            <person name="Lin C.F."/>
            <person name="Lin M.F."/>
            <person name="Lindblad-Toh K."/>
            <person name="Llopart A."/>
            <person name="Long M."/>
            <person name="Low L."/>
            <person name="Lozovsky E."/>
            <person name="Lu J."/>
            <person name="Luo M."/>
            <person name="Machado C.A."/>
            <person name="Makalowski W."/>
            <person name="Marzo M."/>
            <person name="Matsuda M."/>
            <person name="Matzkin L."/>
            <person name="McAllister B."/>
            <person name="McBride C.S."/>
            <person name="McKernan B."/>
            <person name="McKernan K."/>
            <person name="Mendez-Lago M."/>
            <person name="Minx P."/>
            <person name="Mollenhauer M.U."/>
            <person name="Montooth K."/>
            <person name="Mount S.M."/>
            <person name="Mu X."/>
            <person name="Myers E."/>
            <person name="Negre B."/>
            <person name="Newfeld S."/>
            <person name="Nielsen R."/>
            <person name="Noor M.A."/>
            <person name="O'Grady P."/>
            <person name="Pachter L."/>
            <person name="Papaceit M."/>
            <person name="Parisi M.J."/>
            <person name="Parisi M."/>
            <person name="Parts L."/>
            <person name="Pedersen J.S."/>
            <person name="Pesole G."/>
            <person name="Phillippy A.M."/>
            <person name="Ponting C.P."/>
            <person name="Pop M."/>
            <person name="Porcelli D."/>
            <person name="Powell J.R."/>
            <person name="Prohaska S."/>
            <person name="Pruitt K."/>
            <person name="Puig M."/>
            <person name="Quesneville H."/>
            <person name="Ram K.R."/>
            <person name="Rand D."/>
            <person name="Rasmussen M.D."/>
            <person name="Reed L.K."/>
            <person name="Reenan R."/>
            <person name="Reily A."/>
            <person name="Remington K.A."/>
            <person name="Rieger T.T."/>
            <person name="Ritchie M.G."/>
            <person name="Robin C."/>
            <person name="Rogers Y.H."/>
            <person name="Rohde C."/>
            <person name="Rozas J."/>
            <person name="Rubenfield M.J."/>
            <person name="Ruiz A."/>
            <person name="Russo S."/>
            <person name="Salzberg S.L."/>
            <person name="Sanchez-Gracia A."/>
            <person name="Saranga D.J."/>
            <person name="Sato H."/>
            <person name="Schaeffer S.W."/>
            <person name="Schatz M.C."/>
            <person name="Schlenke T."/>
            <person name="Schwartz R."/>
            <person name="Segarra C."/>
            <person name="Singh R.S."/>
            <person name="Sirot L."/>
            <person name="Sirota M."/>
            <person name="Sisneros N.B."/>
            <person name="Smith C.D."/>
            <person name="Smith T.F."/>
            <person name="Spieth J."/>
            <person name="Stage D.E."/>
            <person name="Stark A."/>
            <person name="Stephan W."/>
            <person name="Strausberg R.L."/>
            <person name="Strempel S."/>
            <person name="Sturgill D."/>
            <person name="Sutton G."/>
            <person name="Sutton G.G."/>
            <person name="Tao W."/>
            <person name="Teichmann S."/>
            <person name="Tobari Y.N."/>
            <person name="Tomimura Y."/>
            <person name="Tsolas J.M."/>
            <person name="Valente V.L."/>
            <person name="Venter E."/>
            <person name="Venter J.C."/>
            <person name="Vicario S."/>
            <person name="Vieira F.G."/>
            <person name="Vilella A.J."/>
            <person name="Villasante A."/>
            <person name="Walenz B."/>
            <person name="Wang J."/>
            <person name="Wasserman M."/>
            <person name="Watts T."/>
            <person name="Wilson D."/>
            <person name="Wilson R.K."/>
            <person name="Wing R.A."/>
            <person name="Wolfner M.F."/>
            <person name="Wong A."/>
            <person name="Wong G.K."/>
            <person name="Wu C.I."/>
            <person name="Wu G."/>
            <person name="Yamamoto D."/>
            <person name="Yang H.P."/>
            <person name="Yang S.P."/>
            <person name="Yorke J.A."/>
            <person name="Yoshida K."/>
            <person name="Zdobnov E."/>
            <person name="Zhang P."/>
            <person name="Zhang Y."/>
            <person name="Zimin A.V."/>
            <person name="Baldwin J."/>
            <person name="Abdouelleil A."/>
            <person name="Abdulkadir J."/>
            <person name="Abebe A."/>
            <person name="Abera B."/>
            <person name="Abreu J."/>
            <person name="Acer S.C."/>
            <person name="Aftuck L."/>
            <person name="Alexander A."/>
            <person name="An P."/>
            <person name="Anderson E."/>
            <person name="Anderson S."/>
            <person name="Arachi H."/>
            <person name="Azer M."/>
            <person name="Bachantsang P."/>
            <person name="Barry A."/>
            <person name="Bayul T."/>
            <person name="Berlin A."/>
            <person name="Bessette D."/>
            <person name="Bloom T."/>
            <person name="Blye J."/>
            <person name="Boguslavskiy L."/>
            <person name="Bonnet C."/>
            <person name="Boukhgalter B."/>
            <person name="Bourzgui I."/>
            <person name="Brown A."/>
            <person name="Cahill P."/>
            <person name="Channer S."/>
            <person name="Cheshatsang Y."/>
            <person name="Chuda L."/>
            <person name="Citroen M."/>
            <person name="Collymore A."/>
            <person name="Cooke P."/>
            <person name="Costello M."/>
            <person name="D'Aco K."/>
            <person name="Daza R."/>
            <person name="De Haan G."/>
            <person name="DeGray S."/>
            <person name="DeMaso C."/>
            <person name="Dhargay N."/>
            <person name="Dooley K."/>
            <person name="Dooley E."/>
            <person name="Doricent M."/>
            <person name="Dorje P."/>
            <person name="Dorjee K."/>
            <person name="Dupes A."/>
            <person name="Elong R."/>
            <person name="Falk J."/>
            <person name="Farina A."/>
            <person name="Faro S."/>
            <person name="Ferguson D."/>
            <person name="Fisher S."/>
            <person name="Foley C.D."/>
            <person name="Franke A."/>
            <person name="Friedrich D."/>
            <person name="Gadbois L."/>
            <person name="Gearin G."/>
            <person name="Gearin C.R."/>
            <person name="Giannoukos G."/>
            <person name="Goode T."/>
            <person name="Graham J."/>
            <person name="Grandbois E."/>
            <person name="Grewal S."/>
            <person name="Gyaltsen K."/>
            <person name="Hafez N."/>
            <person name="Hagos B."/>
            <person name="Hall J."/>
            <person name="Henson C."/>
            <person name="Hollinger A."/>
            <person name="Honan T."/>
            <person name="Huard M.D."/>
            <person name="Hughes L."/>
            <person name="Hurhula B."/>
            <person name="Husby M.E."/>
            <person name="Kamat A."/>
            <person name="Kanga B."/>
            <person name="Kashin S."/>
            <person name="Khazanovich D."/>
            <person name="Kisner P."/>
            <person name="Lance K."/>
            <person name="Lara M."/>
            <person name="Lee W."/>
            <person name="Lennon N."/>
            <person name="Letendre F."/>
            <person name="LeVine R."/>
            <person name="Lipovsky A."/>
            <person name="Liu X."/>
            <person name="Liu J."/>
            <person name="Liu S."/>
            <person name="Lokyitsang T."/>
            <person name="Lokyitsang Y."/>
            <person name="Lubonja R."/>
            <person name="Lui A."/>
            <person name="MacDonald P."/>
            <person name="Magnisalis V."/>
            <person name="Maru K."/>
            <person name="Matthews C."/>
            <person name="McCusker W."/>
            <person name="McDonough S."/>
            <person name="Mehta T."/>
            <person name="Meldrim J."/>
            <person name="Meneus L."/>
            <person name="Mihai O."/>
            <person name="Mihalev A."/>
            <person name="Mihova T."/>
            <person name="Mittelman R."/>
            <person name="Mlenga V."/>
            <person name="Montmayeur A."/>
            <person name="Mulrain L."/>
            <person name="Navidi A."/>
            <person name="Naylor J."/>
            <person name="Negash T."/>
            <person name="Nguyen T."/>
            <person name="Nguyen N."/>
            <person name="Nicol R."/>
            <person name="Norbu C."/>
            <person name="Norbu N."/>
            <person name="Novod N."/>
            <person name="O'Neill B."/>
            <person name="Osman S."/>
            <person name="Markiewicz E."/>
            <person name="Oyono O.L."/>
            <person name="Patti C."/>
            <person name="Phunkhang P."/>
            <person name="Pierre F."/>
            <person name="Priest M."/>
            <person name="Raghuraman S."/>
            <person name="Rege F."/>
            <person name="Reyes R."/>
            <person name="Rise C."/>
            <person name="Rogov P."/>
            <person name="Ross K."/>
            <person name="Ryan E."/>
            <person name="Settipalli S."/>
            <person name="Shea T."/>
            <person name="Sherpa N."/>
            <person name="Shi L."/>
            <person name="Shih D."/>
            <person name="Sparrow T."/>
            <person name="Spaulding J."/>
            <person name="Stalker J."/>
            <person name="Stange-Thomann N."/>
            <person name="Stavropoulos S."/>
            <person name="Stone C."/>
            <person name="Strader C."/>
            <person name="Tesfaye S."/>
            <person name="Thomson T."/>
            <person name="Thoulutsang Y."/>
            <person name="Thoulutsang D."/>
            <person name="Topham K."/>
            <person name="Topping I."/>
            <person name="Tsamla T."/>
            <person name="Vassiliev H."/>
            <person name="Vo A."/>
            <person name="Wangchuk T."/>
            <person name="Wangdi T."/>
            <person name="Weiand M."/>
            <person name="Wilkinson J."/>
            <person name="Wilson A."/>
            <person name="Yadav S."/>
            <person name="Young G."/>
            <person name="Yu Q."/>
            <person name="Zembek L."/>
            <person name="Zhong D."/>
            <person name="Zimmer A."/>
            <person name="Zwirko Z."/>
            <person name="Jaffe D.B."/>
            <person name="Alvarez P."/>
            <person name="Brockman W."/>
            <person name="Butler J."/>
            <person name="Chin C."/>
            <person name="Gnerre S."/>
            <person name="Grabherr M."/>
            <person name="Kleber M."/>
            <person name="Mauceli E."/>
            <person name="MacCallum I."/>
        </authorList>
    </citation>
    <scope>NUCLEOTIDE SEQUENCE [LARGE SCALE GENOMIC DNA]</scope>
    <source>
        <strain evidence="3">Tucson 15287-2541.00</strain>
    </source>
</reference>
<dbReference type="PANTHER" id="PTHR46295:SF1">
    <property type="entry name" value="ENDOPLASMIC RETICULUM RESIDENT PROTEIN 44"/>
    <property type="match status" value="1"/>
</dbReference>
<dbReference type="STRING" id="7222.B4JE62"/>
<dbReference type="Proteomes" id="UP000001070">
    <property type="component" value="Unassembled WGS sequence"/>
</dbReference>
<keyword evidence="3" id="KW-1185">Reference proteome</keyword>
<dbReference type="eggNOG" id="KOG0912">
    <property type="taxonomic scope" value="Eukaryota"/>
</dbReference>
<evidence type="ECO:0000259" key="1">
    <source>
        <dbReference type="PROSITE" id="PS51352"/>
    </source>
</evidence>
<dbReference type="InterPro" id="IPR013766">
    <property type="entry name" value="Thioredoxin_domain"/>
</dbReference>
<protein>
    <submittedName>
        <fullName evidence="2">GH11313</fullName>
    </submittedName>
</protein>
<dbReference type="Pfam" id="PF00085">
    <property type="entry name" value="Thioredoxin"/>
    <property type="match status" value="1"/>
</dbReference>
<dbReference type="AlphaFoldDB" id="B4JE62"/>
<dbReference type="GO" id="GO:0005793">
    <property type="term" value="C:endoplasmic reticulum-Golgi intermediate compartment"/>
    <property type="evidence" value="ECO:0007669"/>
    <property type="project" value="TreeGrafter"/>
</dbReference>
<dbReference type="OMA" id="NDCDFYI"/>
<dbReference type="InParanoid" id="B4JE62"/>
<dbReference type="OrthoDB" id="427280at2759"/>